<protein>
    <submittedName>
        <fullName evidence="1">Uncharacterized protein</fullName>
    </submittedName>
</protein>
<comment type="caution">
    <text evidence="1">The sequence shown here is derived from an EMBL/GenBank/DDBJ whole genome shotgun (WGS) entry which is preliminary data.</text>
</comment>
<sequence length="87" mass="9978">MSETNPFYGDMDHSMITQDMGVCDICGRNCLRALCQQVTVVYGTQSKIASSVCAECMNRMQFKPQRVLDEDQYQRLMDTLTIAKEER</sequence>
<organism evidence="1 2">
    <name type="scientific">Bifidobacterium callitrichos DSM 23973</name>
    <dbReference type="NCBI Taxonomy" id="1437609"/>
    <lineage>
        <taxon>Bacteria</taxon>
        <taxon>Bacillati</taxon>
        <taxon>Actinomycetota</taxon>
        <taxon>Actinomycetes</taxon>
        <taxon>Bifidobacteriales</taxon>
        <taxon>Bifidobacteriaceae</taxon>
        <taxon>Bifidobacterium</taxon>
    </lineage>
</organism>
<accession>A0A087ACR8</accession>
<dbReference type="eggNOG" id="ENOG5032FNI">
    <property type="taxonomic scope" value="Bacteria"/>
</dbReference>
<dbReference type="EMBL" id="JGYS01000001">
    <property type="protein sequence ID" value="KFI56568.1"/>
    <property type="molecule type" value="Genomic_DNA"/>
</dbReference>
<evidence type="ECO:0000313" key="2">
    <source>
        <dbReference type="Proteomes" id="UP000029072"/>
    </source>
</evidence>
<name>A0A087ACR8_9BIFI</name>
<dbReference type="Proteomes" id="UP000029072">
    <property type="component" value="Unassembled WGS sequence"/>
</dbReference>
<dbReference type="STRING" id="1437609.BCAL_0163"/>
<gene>
    <name evidence="1" type="ORF">BCAL_0163</name>
</gene>
<dbReference type="AlphaFoldDB" id="A0A087ACR8"/>
<proteinExistence type="predicted"/>
<reference evidence="1 2" key="1">
    <citation type="submission" date="2014-03" db="EMBL/GenBank/DDBJ databases">
        <title>Genomics of Bifidobacteria.</title>
        <authorList>
            <person name="Ventura M."/>
            <person name="Milani C."/>
            <person name="Lugli G.A."/>
        </authorList>
    </citation>
    <scope>NUCLEOTIDE SEQUENCE [LARGE SCALE GENOMIC DNA]</scope>
    <source>
        <strain evidence="1 2">DSM 23973</strain>
    </source>
</reference>
<evidence type="ECO:0000313" key="1">
    <source>
        <dbReference type="EMBL" id="KFI56568.1"/>
    </source>
</evidence>